<evidence type="ECO:0000259" key="1">
    <source>
        <dbReference type="PROSITE" id="PS50878"/>
    </source>
</evidence>
<accession>A0A5E4EUB3</accession>
<gene>
    <name evidence="2" type="ORF">ALMOND_2B026301</name>
</gene>
<dbReference type="Pfam" id="PF00078">
    <property type="entry name" value="RVT_1"/>
    <property type="match status" value="1"/>
</dbReference>
<evidence type="ECO:0000313" key="3">
    <source>
        <dbReference type="Proteomes" id="UP000327085"/>
    </source>
</evidence>
<dbReference type="InParanoid" id="A0A5E4EUB3"/>
<dbReference type="FunCoup" id="A0A5E4EUB3">
    <property type="interactions" value="1"/>
</dbReference>
<dbReference type="Proteomes" id="UP000327085">
    <property type="component" value="Chromosome 1"/>
</dbReference>
<organism evidence="2 3">
    <name type="scientific">Prunus dulcis</name>
    <name type="common">Almond</name>
    <name type="synonym">Amygdalus dulcis</name>
    <dbReference type="NCBI Taxonomy" id="3755"/>
    <lineage>
        <taxon>Eukaryota</taxon>
        <taxon>Viridiplantae</taxon>
        <taxon>Streptophyta</taxon>
        <taxon>Embryophyta</taxon>
        <taxon>Tracheophyta</taxon>
        <taxon>Spermatophyta</taxon>
        <taxon>Magnoliopsida</taxon>
        <taxon>eudicotyledons</taxon>
        <taxon>Gunneridae</taxon>
        <taxon>Pentapetalae</taxon>
        <taxon>rosids</taxon>
        <taxon>fabids</taxon>
        <taxon>Rosales</taxon>
        <taxon>Rosaceae</taxon>
        <taxon>Amygdaloideae</taxon>
        <taxon>Amygdaleae</taxon>
        <taxon>Prunus</taxon>
    </lineage>
</organism>
<dbReference type="AlphaFoldDB" id="A0A5E4EUB3"/>
<dbReference type="InterPro" id="IPR000477">
    <property type="entry name" value="RT_dom"/>
</dbReference>
<feature type="domain" description="Reverse transcriptase" evidence="1">
    <location>
        <begin position="1"/>
        <end position="193"/>
    </location>
</feature>
<dbReference type="PROSITE" id="PS50878">
    <property type="entry name" value="RT_POL"/>
    <property type="match status" value="1"/>
</dbReference>
<dbReference type="OMA" id="MIAHEAF"/>
<proteinExistence type="predicted"/>
<protein>
    <submittedName>
        <fullName evidence="2">PREDICTED: reverse mRNAase</fullName>
    </submittedName>
</protein>
<name>A0A5E4EUB3_PRUDU</name>
<sequence>MIAHEAFHSLKIRRKTKNFEIGLKVDMNKTYDRIEWDFLRAILEKMGFSTAWVQMVMSCITSVELEVLINGKTSNSFKPSRGLRQGDPIFPYLFIIITDVLSTMINCVVSRGFLQGIKFNREGPTLSHIFFSDDSLFFLKARAQNCRAIERILQCYCQASGQLVNFEKSNMFFSLNTPMPLRTQLQAILGVNTMMDPGKYLGLPPMWGR</sequence>
<dbReference type="Gramene" id="VVA18111">
    <property type="protein sequence ID" value="VVA18111"/>
    <property type="gene ID" value="Prudul26B026301"/>
</dbReference>
<evidence type="ECO:0000313" key="2">
    <source>
        <dbReference type="EMBL" id="VVA18111.1"/>
    </source>
</evidence>
<dbReference type="PANTHER" id="PTHR33116">
    <property type="entry name" value="REVERSE TRANSCRIPTASE ZINC-BINDING DOMAIN-CONTAINING PROTEIN-RELATED-RELATED"/>
    <property type="match status" value="1"/>
</dbReference>
<dbReference type="EMBL" id="CABIKO010000028">
    <property type="protein sequence ID" value="VVA18111.1"/>
    <property type="molecule type" value="Genomic_DNA"/>
</dbReference>
<dbReference type="PANTHER" id="PTHR33116:SF86">
    <property type="entry name" value="REVERSE TRANSCRIPTASE DOMAIN-CONTAINING PROTEIN"/>
    <property type="match status" value="1"/>
</dbReference>
<dbReference type="SUPFAM" id="SSF56672">
    <property type="entry name" value="DNA/RNA polymerases"/>
    <property type="match status" value="1"/>
</dbReference>
<reference evidence="3" key="1">
    <citation type="journal article" date="2020" name="Plant J.">
        <title>Transposons played a major role in the diversification between the closely related almond and peach genomes: results from the almond genome sequence.</title>
        <authorList>
            <person name="Alioto T."/>
            <person name="Alexiou K.G."/>
            <person name="Bardil A."/>
            <person name="Barteri F."/>
            <person name="Castanera R."/>
            <person name="Cruz F."/>
            <person name="Dhingra A."/>
            <person name="Duval H."/>
            <person name="Fernandez I Marti A."/>
            <person name="Frias L."/>
            <person name="Galan B."/>
            <person name="Garcia J.L."/>
            <person name="Howad W."/>
            <person name="Gomez-Garrido J."/>
            <person name="Gut M."/>
            <person name="Julca I."/>
            <person name="Morata J."/>
            <person name="Puigdomenech P."/>
            <person name="Ribeca P."/>
            <person name="Rubio Cabetas M.J."/>
            <person name="Vlasova A."/>
            <person name="Wirthensohn M."/>
            <person name="Garcia-Mas J."/>
            <person name="Gabaldon T."/>
            <person name="Casacuberta J.M."/>
            <person name="Arus P."/>
        </authorList>
    </citation>
    <scope>NUCLEOTIDE SEQUENCE [LARGE SCALE GENOMIC DNA]</scope>
    <source>
        <strain evidence="3">cv. Texas</strain>
    </source>
</reference>
<dbReference type="InterPro" id="IPR043502">
    <property type="entry name" value="DNA/RNA_pol_sf"/>
</dbReference>